<protein>
    <recommendedName>
        <fullName evidence="4">Lipoprotein</fullName>
    </recommendedName>
</protein>
<accession>A4C881</accession>
<evidence type="ECO:0000256" key="1">
    <source>
        <dbReference type="SAM" id="SignalP"/>
    </source>
</evidence>
<dbReference type="EMBL" id="AAOH01000003">
    <property type="protein sequence ID" value="EAR28796.1"/>
    <property type="molecule type" value="Genomic_DNA"/>
</dbReference>
<reference evidence="2 3" key="1">
    <citation type="submission" date="2006-02" db="EMBL/GenBank/DDBJ databases">
        <authorList>
            <person name="Moran M.A."/>
            <person name="Kjelleberg S."/>
            <person name="Egan S."/>
            <person name="Saunders N."/>
            <person name="Thomas T."/>
            <person name="Ferriera S."/>
            <person name="Johnson J."/>
            <person name="Kravitz S."/>
            <person name="Halpern A."/>
            <person name="Remington K."/>
            <person name="Beeson K."/>
            <person name="Tran B."/>
            <person name="Rogers Y.-H."/>
            <person name="Friedman R."/>
            <person name="Venter J.C."/>
        </authorList>
    </citation>
    <scope>NUCLEOTIDE SEQUENCE [LARGE SCALE GENOMIC DNA]</scope>
    <source>
        <strain evidence="2 3">D2</strain>
    </source>
</reference>
<evidence type="ECO:0008006" key="4">
    <source>
        <dbReference type="Google" id="ProtNLM"/>
    </source>
</evidence>
<sequence length="296" mass="33478">MKKIALSLLSTGLFISTSSFAGENLLGYVQGSETLPEGAMELYQKLTQRNDKGAGKYRAIDSETEFEYGVTDKFTVAASIKGMSLNTSGIVIDGYMPFDNEFSMKFAGIELKSKYNILSPALDDFGLTLGWSLDYLTVDPHSGQDKKTISFESDVLMQKYFMEGQLVWMMDLGLEATSATRDELSGLPEGFEWPTEAEMEIELKAATGVSYRFVENWSVGFETSYEEEHETEVNLERWSLFAGPSIHYGDQKWWATLTYFKQLEGGAEKFDQQDDFSLHLIEKTKQEVRFKVGFNF</sequence>
<dbReference type="InterPro" id="IPR046603">
    <property type="entry name" value="DUF6662"/>
</dbReference>
<evidence type="ECO:0000313" key="3">
    <source>
        <dbReference type="Proteomes" id="UP000006201"/>
    </source>
</evidence>
<dbReference type="AlphaFoldDB" id="A4C881"/>
<keyword evidence="1" id="KW-0732">Signal</keyword>
<dbReference type="Pfam" id="PF20367">
    <property type="entry name" value="DUF6662"/>
    <property type="match status" value="1"/>
</dbReference>
<proteinExistence type="predicted"/>
<dbReference type="HOGENOM" id="CLU_930451_0_0_6"/>
<keyword evidence="3" id="KW-1185">Reference proteome</keyword>
<dbReference type="eggNOG" id="ENOG502ZA05">
    <property type="taxonomic scope" value="Bacteria"/>
</dbReference>
<feature type="chain" id="PRO_5002665804" description="Lipoprotein" evidence="1">
    <location>
        <begin position="22"/>
        <end position="296"/>
    </location>
</feature>
<name>A4C881_9GAMM</name>
<dbReference type="Proteomes" id="UP000006201">
    <property type="component" value="Unassembled WGS sequence"/>
</dbReference>
<dbReference type="STRING" id="87626.PTD2_07129"/>
<feature type="signal peptide" evidence="1">
    <location>
        <begin position="1"/>
        <end position="21"/>
    </location>
</feature>
<evidence type="ECO:0000313" key="2">
    <source>
        <dbReference type="EMBL" id="EAR28796.1"/>
    </source>
</evidence>
<comment type="caution">
    <text evidence="2">The sequence shown here is derived from an EMBL/GenBank/DDBJ whole genome shotgun (WGS) entry which is preliminary data.</text>
</comment>
<dbReference type="RefSeq" id="WP_009838058.1">
    <property type="nucleotide sequence ID" value="NZ_AAOH01000003.1"/>
</dbReference>
<gene>
    <name evidence="2" type="ORF">PTD2_07129</name>
</gene>
<dbReference type="OrthoDB" id="3078733at2"/>
<organism evidence="2 3">
    <name type="scientific">Pseudoalteromonas tunicata D2</name>
    <dbReference type="NCBI Taxonomy" id="87626"/>
    <lineage>
        <taxon>Bacteria</taxon>
        <taxon>Pseudomonadati</taxon>
        <taxon>Pseudomonadota</taxon>
        <taxon>Gammaproteobacteria</taxon>
        <taxon>Alteromonadales</taxon>
        <taxon>Pseudoalteromonadaceae</taxon>
        <taxon>Pseudoalteromonas</taxon>
    </lineage>
</organism>